<dbReference type="EMBL" id="CP097160">
    <property type="protein sequence ID" value="UQN15617.1"/>
    <property type="molecule type" value="Genomic_DNA"/>
</dbReference>
<sequence length="269" mass="29290">MTTPNLNPDAAPYFVRESATRFRPNPETGGSWNKQEQHIAPVVGLISHLILTDRDERHGDSALRMSRLSCDILGVIPIEPFDVEIRVVRPGRTIELVEAVLTHGGRPAVSARAWLTKEFDTDDIAGSTVPRIPSVDELPSWDMEDTWDGAFVETLDVRRQSSGPGVAQYWIRPQRPLLTGEPVSSTARMLSVADVANGSATLVSPDEVAFPNLDLTAHLFRVPVGEWLGFDTHVSIGPRGAGLTQSVLHDAAGPIGTLAQTLTVRPRRA</sequence>
<protein>
    <submittedName>
        <fullName evidence="3">Thioesterase family protein</fullName>
    </submittedName>
</protein>
<organism evidence="3">
    <name type="scientific">Gulosibacter sediminis</name>
    <dbReference type="NCBI Taxonomy" id="1729695"/>
    <lineage>
        <taxon>Bacteria</taxon>
        <taxon>Bacillati</taxon>
        <taxon>Actinomycetota</taxon>
        <taxon>Actinomycetes</taxon>
        <taxon>Micrococcales</taxon>
        <taxon>Microbacteriaceae</taxon>
        <taxon>Gulosibacter</taxon>
    </lineage>
</organism>
<accession>A0ABY4MYU3</accession>
<evidence type="ECO:0000259" key="2">
    <source>
        <dbReference type="Pfam" id="PF20789"/>
    </source>
</evidence>
<reference evidence="3" key="1">
    <citation type="submission" date="2022-05" db="EMBL/GenBank/DDBJ databases">
        <title>Complete genome sequence of toluene-degrading Gulosibacter sediminis strain ACHW.36C.</title>
        <authorList>
            <person name="Wai A.C."/>
            <person name="Lai G.K."/>
            <person name="Griffin S.D."/>
            <person name="Leung F.C."/>
        </authorList>
    </citation>
    <scope>NUCLEOTIDE SEQUENCE [LARGE SCALE GENOMIC DNA]</scope>
    <source>
        <strain evidence="3">ACHW.36C</strain>
    </source>
</reference>
<dbReference type="InterPro" id="IPR049450">
    <property type="entry name" value="ACOT8-like_C"/>
</dbReference>
<dbReference type="InterPro" id="IPR049449">
    <property type="entry name" value="TesB_ACOT8-like_N"/>
</dbReference>
<dbReference type="SUPFAM" id="SSF54637">
    <property type="entry name" value="Thioesterase/thiol ester dehydrase-isomerase"/>
    <property type="match status" value="1"/>
</dbReference>
<evidence type="ECO:0000313" key="3">
    <source>
        <dbReference type="EMBL" id="UQN15617.1"/>
    </source>
</evidence>
<dbReference type="Pfam" id="PF20789">
    <property type="entry name" value="4HBT_3C"/>
    <property type="match status" value="1"/>
</dbReference>
<dbReference type="Pfam" id="PF13622">
    <property type="entry name" value="4HBT_3"/>
    <property type="match status" value="1"/>
</dbReference>
<dbReference type="InterPro" id="IPR029069">
    <property type="entry name" value="HotDog_dom_sf"/>
</dbReference>
<feature type="domain" description="Acyl-CoA thioesterase-like C-terminal" evidence="2">
    <location>
        <begin position="137"/>
        <end position="264"/>
    </location>
</feature>
<dbReference type="Gene3D" id="2.40.160.210">
    <property type="entry name" value="Acyl-CoA thioesterase, double hotdog domain"/>
    <property type="match status" value="1"/>
</dbReference>
<dbReference type="InterPro" id="IPR042171">
    <property type="entry name" value="Acyl-CoA_hotdog"/>
</dbReference>
<feature type="domain" description="Acyl-CoA thioesterase-like N-terminal HotDog" evidence="1">
    <location>
        <begin position="31"/>
        <end position="115"/>
    </location>
</feature>
<proteinExistence type="predicted"/>
<evidence type="ECO:0000259" key="1">
    <source>
        <dbReference type="Pfam" id="PF13622"/>
    </source>
</evidence>
<name>A0ABY4MYU3_9MICO</name>
<gene>
    <name evidence="3" type="ORF">M3M28_03930</name>
</gene>